<gene>
    <name evidence="1" type="ORF">KC729_19010</name>
</gene>
<dbReference type="EMBL" id="JAGQHR010000839">
    <property type="protein sequence ID" value="MCA9729781.1"/>
    <property type="molecule type" value="Genomic_DNA"/>
</dbReference>
<name>A0A956M241_UNCEI</name>
<sequence>GGHDVCFEGESIWELEECPSGACCLDGDLCLPLIYLDCNDRGGTYLGDDLPCEPETCHPLPTRSASWGAIKSRYR</sequence>
<organism evidence="1 2">
    <name type="scientific">Eiseniibacteriota bacterium</name>
    <dbReference type="NCBI Taxonomy" id="2212470"/>
    <lineage>
        <taxon>Bacteria</taxon>
        <taxon>Candidatus Eiseniibacteriota</taxon>
    </lineage>
</organism>
<reference evidence="1" key="1">
    <citation type="submission" date="2020-04" db="EMBL/GenBank/DDBJ databases">
        <authorList>
            <person name="Zhang T."/>
        </authorList>
    </citation>
    <scope>NUCLEOTIDE SEQUENCE</scope>
    <source>
        <strain evidence="1">HKST-UBA01</strain>
    </source>
</reference>
<comment type="caution">
    <text evidence="1">The sequence shown here is derived from an EMBL/GenBank/DDBJ whole genome shotgun (WGS) entry which is preliminary data.</text>
</comment>
<reference evidence="1" key="2">
    <citation type="journal article" date="2021" name="Microbiome">
        <title>Successional dynamics and alternative stable states in a saline activated sludge microbial community over 9 years.</title>
        <authorList>
            <person name="Wang Y."/>
            <person name="Ye J."/>
            <person name="Ju F."/>
            <person name="Liu L."/>
            <person name="Boyd J.A."/>
            <person name="Deng Y."/>
            <person name="Parks D.H."/>
            <person name="Jiang X."/>
            <person name="Yin X."/>
            <person name="Woodcroft B.J."/>
            <person name="Tyson G.W."/>
            <person name="Hugenholtz P."/>
            <person name="Polz M.F."/>
            <person name="Zhang T."/>
        </authorList>
    </citation>
    <scope>NUCLEOTIDE SEQUENCE</scope>
    <source>
        <strain evidence="1">HKST-UBA01</strain>
    </source>
</reference>
<accession>A0A956M241</accession>
<evidence type="ECO:0000313" key="2">
    <source>
        <dbReference type="Proteomes" id="UP000697710"/>
    </source>
</evidence>
<dbReference type="Proteomes" id="UP000697710">
    <property type="component" value="Unassembled WGS sequence"/>
</dbReference>
<feature type="non-terminal residue" evidence="1">
    <location>
        <position position="1"/>
    </location>
</feature>
<proteinExistence type="predicted"/>
<dbReference type="AlphaFoldDB" id="A0A956M241"/>
<protein>
    <submittedName>
        <fullName evidence="1">Uncharacterized protein</fullName>
    </submittedName>
</protein>
<evidence type="ECO:0000313" key="1">
    <source>
        <dbReference type="EMBL" id="MCA9729781.1"/>
    </source>
</evidence>